<reference evidence="1 2" key="1">
    <citation type="journal article" date="2023" name="Plants (Basel)">
        <title>Bridging the Gap: Combining Genomics and Transcriptomics Approaches to Understand Stylosanthes scabra, an Orphan Legume from the Brazilian Caatinga.</title>
        <authorList>
            <person name="Ferreira-Neto J.R.C."/>
            <person name="da Silva M.D."/>
            <person name="Binneck E."/>
            <person name="de Melo N.F."/>
            <person name="da Silva R.H."/>
            <person name="de Melo A.L.T.M."/>
            <person name="Pandolfi V."/>
            <person name="Bustamante F.O."/>
            <person name="Brasileiro-Vidal A.C."/>
            <person name="Benko-Iseppon A.M."/>
        </authorList>
    </citation>
    <scope>NUCLEOTIDE SEQUENCE [LARGE SCALE GENOMIC DNA]</scope>
    <source>
        <tissue evidence="1">Leaves</tissue>
    </source>
</reference>
<comment type="caution">
    <text evidence="1">The sequence shown here is derived from an EMBL/GenBank/DDBJ whole genome shotgun (WGS) entry which is preliminary data.</text>
</comment>
<dbReference type="CDD" id="cd04481">
    <property type="entry name" value="RPA1_DBD_B_like"/>
    <property type="match status" value="1"/>
</dbReference>
<gene>
    <name evidence="1" type="ORF">PIB30_035562</name>
</gene>
<evidence type="ECO:0000313" key="1">
    <source>
        <dbReference type="EMBL" id="MED6146560.1"/>
    </source>
</evidence>
<sequence>MRKFVVVDKKARVRASQVKWSLLFCNRTVVQEVEVPTFPLEAFRFRTIPELTSSTLVSEYELFDLVAEVVGKEDLRELVTQTGKETKRMAINLQDLEKNTIRCTLFGTCVDDLAPLMEQERSEPLIVVLHFFRVNRWDGRTSVQSHFDISKVIVDANLKEV</sequence>
<dbReference type="Gene3D" id="2.40.50.140">
    <property type="entry name" value="Nucleic acid-binding proteins"/>
    <property type="match status" value="1"/>
</dbReference>
<protein>
    <recommendedName>
        <fullName evidence="3">DUF223 domain-containing protein</fullName>
    </recommendedName>
</protein>
<keyword evidence="2" id="KW-1185">Reference proteome</keyword>
<dbReference type="EMBL" id="JASCZI010090791">
    <property type="protein sequence ID" value="MED6146560.1"/>
    <property type="molecule type" value="Genomic_DNA"/>
</dbReference>
<dbReference type="InterPro" id="IPR012340">
    <property type="entry name" value="NA-bd_OB-fold"/>
</dbReference>
<name>A0ABU6TDE9_9FABA</name>
<accession>A0ABU6TDE9</accession>
<proteinExistence type="predicted"/>
<evidence type="ECO:0000313" key="2">
    <source>
        <dbReference type="Proteomes" id="UP001341840"/>
    </source>
</evidence>
<organism evidence="1 2">
    <name type="scientific">Stylosanthes scabra</name>
    <dbReference type="NCBI Taxonomy" id="79078"/>
    <lineage>
        <taxon>Eukaryota</taxon>
        <taxon>Viridiplantae</taxon>
        <taxon>Streptophyta</taxon>
        <taxon>Embryophyta</taxon>
        <taxon>Tracheophyta</taxon>
        <taxon>Spermatophyta</taxon>
        <taxon>Magnoliopsida</taxon>
        <taxon>eudicotyledons</taxon>
        <taxon>Gunneridae</taxon>
        <taxon>Pentapetalae</taxon>
        <taxon>rosids</taxon>
        <taxon>fabids</taxon>
        <taxon>Fabales</taxon>
        <taxon>Fabaceae</taxon>
        <taxon>Papilionoideae</taxon>
        <taxon>50 kb inversion clade</taxon>
        <taxon>dalbergioids sensu lato</taxon>
        <taxon>Dalbergieae</taxon>
        <taxon>Pterocarpus clade</taxon>
        <taxon>Stylosanthes</taxon>
    </lineage>
</organism>
<dbReference type="SUPFAM" id="SSF50249">
    <property type="entry name" value="Nucleic acid-binding proteins"/>
    <property type="match status" value="1"/>
</dbReference>
<evidence type="ECO:0008006" key="3">
    <source>
        <dbReference type="Google" id="ProtNLM"/>
    </source>
</evidence>
<dbReference type="Proteomes" id="UP001341840">
    <property type="component" value="Unassembled WGS sequence"/>
</dbReference>